<reference evidence="2" key="1">
    <citation type="journal article" date="2007" name="Nature">
        <title>The grapevine genome sequence suggests ancestral hexaploidization in major angiosperm phyla.</title>
        <authorList>
            <consortium name="The French-Italian Public Consortium for Grapevine Genome Characterization."/>
            <person name="Jaillon O."/>
            <person name="Aury J.-M."/>
            <person name="Noel B."/>
            <person name="Policriti A."/>
            <person name="Clepet C."/>
            <person name="Casagrande A."/>
            <person name="Choisne N."/>
            <person name="Aubourg S."/>
            <person name="Vitulo N."/>
            <person name="Jubin C."/>
            <person name="Vezzi A."/>
            <person name="Legeai F."/>
            <person name="Hugueney P."/>
            <person name="Dasilva C."/>
            <person name="Horner D."/>
            <person name="Mica E."/>
            <person name="Jublot D."/>
            <person name="Poulain J."/>
            <person name="Bruyere C."/>
            <person name="Billault A."/>
            <person name="Segurens B."/>
            <person name="Gouyvenoux M."/>
            <person name="Ugarte E."/>
            <person name="Cattonaro F."/>
            <person name="Anthouard V."/>
            <person name="Vico V."/>
            <person name="Del Fabbro C."/>
            <person name="Alaux M."/>
            <person name="Di Gaspero G."/>
            <person name="Dumas V."/>
            <person name="Felice N."/>
            <person name="Paillard S."/>
            <person name="Juman I."/>
            <person name="Moroldo M."/>
            <person name="Scalabrin S."/>
            <person name="Canaguier A."/>
            <person name="Le Clainche I."/>
            <person name="Malacrida G."/>
            <person name="Durand E."/>
            <person name="Pesole G."/>
            <person name="Laucou V."/>
            <person name="Chatelet P."/>
            <person name="Merdinoglu D."/>
            <person name="Delledonne M."/>
            <person name="Pezzotti M."/>
            <person name="Lecharny A."/>
            <person name="Scarpelli C."/>
            <person name="Artiguenave F."/>
            <person name="Pe M.E."/>
            <person name="Valle G."/>
            <person name="Morgante M."/>
            <person name="Caboche M."/>
            <person name="Adam-Blondon A.-F."/>
            <person name="Weissenbach J."/>
            <person name="Quetier F."/>
            <person name="Wincker P."/>
        </authorList>
    </citation>
    <scope>NUCLEOTIDE SEQUENCE [LARGE SCALE GENOMIC DNA]</scope>
    <source>
        <strain evidence="2">cv. Pinot noir / PN40024</strain>
    </source>
</reference>
<dbReference type="EMBL" id="FN595227">
    <property type="protein sequence ID" value="CBI19872.3"/>
    <property type="molecule type" value="Genomic_DNA"/>
</dbReference>
<name>E0CQ67_VITVI</name>
<organism evidence="1 2">
    <name type="scientific">Vitis vinifera</name>
    <name type="common">Grape</name>
    <dbReference type="NCBI Taxonomy" id="29760"/>
    <lineage>
        <taxon>Eukaryota</taxon>
        <taxon>Viridiplantae</taxon>
        <taxon>Streptophyta</taxon>
        <taxon>Embryophyta</taxon>
        <taxon>Tracheophyta</taxon>
        <taxon>Spermatophyta</taxon>
        <taxon>Magnoliopsida</taxon>
        <taxon>eudicotyledons</taxon>
        <taxon>Gunneridae</taxon>
        <taxon>Pentapetalae</taxon>
        <taxon>rosids</taxon>
        <taxon>Vitales</taxon>
        <taxon>Vitaceae</taxon>
        <taxon>Viteae</taxon>
        <taxon>Vitis</taxon>
    </lineage>
</organism>
<sequence>MNSLSISTLHPLNQDTHPLHPKIKFFFFFFLCLRHLCLIKENLPNLLMERDIKWRT</sequence>
<dbReference type="PaxDb" id="29760-VIT_18s0001g14370.t01"/>
<accession>E0CQ67</accession>
<protein>
    <submittedName>
        <fullName evidence="1">Uncharacterized protein</fullName>
    </submittedName>
</protein>
<proteinExistence type="predicted"/>
<dbReference type="AlphaFoldDB" id="E0CQ67"/>
<gene>
    <name evidence="1" type="ordered locus">VIT_18s0001g14370</name>
</gene>
<dbReference type="InParanoid" id="E0CQ67"/>
<keyword evidence="2" id="KW-1185">Reference proteome</keyword>
<evidence type="ECO:0000313" key="2">
    <source>
        <dbReference type="Proteomes" id="UP000009183"/>
    </source>
</evidence>
<dbReference type="Proteomes" id="UP000009183">
    <property type="component" value="Chromosome 18"/>
</dbReference>
<dbReference type="HOGENOM" id="CLU_3018195_0_0_1"/>
<evidence type="ECO:0000313" key="1">
    <source>
        <dbReference type="EMBL" id="CBI19872.3"/>
    </source>
</evidence>